<evidence type="ECO:0000256" key="1">
    <source>
        <dbReference type="SAM" id="SignalP"/>
    </source>
</evidence>
<feature type="chain" id="PRO_5040973437" evidence="1">
    <location>
        <begin position="20"/>
        <end position="423"/>
    </location>
</feature>
<protein>
    <submittedName>
        <fullName evidence="2">Uncharacterized protein</fullName>
    </submittedName>
</protein>
<keyword evidence="3" id="KW-1185">Reference proteome</keyword>
<proteinExistence type="predicted"/>
<comment type="caution">
    <text evidence="2">The sequence shown here is derived from an EMBL/GenBank/DDBJ whole genome shotgun (WGS) entry which is preliminary data.</text>
</comment>
<sequence length="423" mass="45057">MISKRTAVFLTFFLPSAMGVTEMVALPAAGGGAPPMLKSTSTSELDWASLTYDSSTITSASNVTLTSGSPDFEIYAGAFSLAGRWKDGKLYGLTNVGNAPEDGGCCADSFTVYSSSSPSGDVVDLSFITDLFPSAIDGYAYPTHTFDIVDDLMYLMVQYKDPALGAKADAIVVLEMDTYEVVQTAQGDDYFSLYEKLATTETDSASSVFSIQHYAASSSDTEEWHGNGVTAFTMQDGTDILAITHRSFNEAILMTNPYTAKNGGEIVQRFGKPGLYNAMGKSQTQHDFGGIGSTGGDWNGMHNVYYSVSPSDGTETITVFVNSDGGSSSAVYNFDINLVSESDLGSVDDTAFDTEWRKVSLPFQTGSQGGARPIGPQYDGSRVFVVASGGASKGIYVISEDGEYSNYGDGEGTYDPFVFYTVE</sequence>
<dbReference type="EMBL" id="BRXY01000168">
    <property type="protein sequence ID" value="GMH73435.1"/>
    <property type="molecule type" value="Genomic_DNA"/>
</dbReference>
<dbReference type="AlphaFoldDB" id="A0A9W7AT49"/>
<evidence type="ECO:0000313" key="2">
    <source>
        <dbReference type="EMBL" id="GMH73435.1"/>
    </source>
</evidence>
<dbReference type="OrthoDB" id="422188at2759"/>
<dbReference type="Proteomes" id="UP001165085">
    <property type="component" value="Unassembled WGS sequence"/>
</dbReference>
<accession>A0A9W7AT49</accession>
<evidence type="ECO:0000313" key="3">
    <source>
        <dbReference type="Proteomes" id="UP001165085"/>
    </source>
</evidence>
<feature type="signal peptide" evidence="1">
    <location>
        <begin position="1"/>
        <end position="19"/>
    </location>
</feature>
<gene>
    <name evidence="2" type="ORF">TrST_g10902</name>
</gene>
<reference evidence="3" key="1">
    <citation type="journal article" date="2023" name="Commun. Biol.">
        <title>Genome analysis of Parmales, the sister group of diatoms, reveals the evolutionary specialization of diatoms from phago-mixotrophs to photoautotrophs.</title>
        <authorList>
            <person name="Ban H."/>
            <person name="Sato S."/>
            <person name="Yoshikawa S."/>
            <person name="Yamada K."/>
            <person name="Nakamura Y."/>
            <person name="Ichinomiya M."/>
            <person name="Sato N."/>
            <person name="Blanc-Mathieu R."/>
            <person name="Endo H."/>
            <person name="Kuwata A."/>
            <person name="Ogata H."/>
        </authorList>
    </citation>
    <scope>NUCLEOTIDE SEQUENCE [LARGE SCALE GENOMIC DNA]</scope>
    <source>
        <strain evidence="3">NIES 3701</strain>
    </source>
</reference>
<name>A0A9W7AT49_9STRA</name>
<organism evidence="2 3">
    <name type="scientific">Triparma strigata</name>
    <dbReference type="NCBI Taxonomy" id="1606541"/>
    <lineage>
        <taxon>Eukaryota</taxon>
        <taxon>Sar</taxon>
        <taxon>Stramenopiles</taxon>
        <taxon>Ochrophyta</taxon>
        <taxon>Bolidophyceae</taxon>
        <taxon>Parmales</taxon>
        <taxon>Triparmaceae</taxon>
        <taxon>Triparma</taxon>
    </lineage>
</organism>
<keyword evidence="1" id="KW-0732">Signal</keyword>